<keyword evidence="3" id="KW-1185">Reference proteome</keyword>
<gene>
    <name evidence="2" type="ORF">MYMAC_001569</name>
</gene>
<dbReference type="EMBL" id="CP022203">
    <property type="protein sequence ID" value="ATB45981.1"/>
    <property type="molecule type" value="Genomic_DNA"/>
</dbReference>
<feature type="region of interest" description="Disordered" evidence="1">
    <location>
        <begin position="52"/>
        <end position="78"/>
    </location>
</feature>
<protein>
    <submittedName>
        <fullName evidence="2">Uncharacterized protein</fullName>
    </submittedName>
</protein>
<sequence length="216" mass="24358">MSRRTFTSVEVEHLKRSAKKAAKQEGIPHLQWLNNFAKSAGYIDFRDLKHRAKPGSKAGASPKQSAPPDSPPPRVENGSKHRLMELVEEHGPCRSQWRRGPAFAYGCILWKGHDGPHSRFGKSWTDAEGHMPTAAELRQLEHEEATGTMREFVLKDGEFVEVTPEDSVRRPGEGRSKFRYLEETLEAEDDEPDDETFPPGDDGFVDEDEDDADDSE</sequence>
<name>A0A250JRH1_9BACT</name>
<accession>A0A250JRH1</accession>
<evidence type="ECO:0000313" key="2">
    <source>
        <dbReference type="EMBL" id="ATB45981.1"/>
    </source>
</evidence>
<organism evidence="2 3">
    <name type="scientific">Corallococcus macrosporus DSM 14697</name>
    <dbReference type="NCBI Taxonomy" id="1189310"/>
    <lineage>
        <taxon>Bacteria</taxon>
        <taxon>Pseudomonadati</taxon>
        <taxon>Myxococcota</taxon>
        <taxon>Myxococcia</taxon>
        <taxon>Myxococcales</taxon>
        <taxon>Cystobacterineae</taxon>
        <taxon>Myxococcaceae</taxon>
        <taxon>Corallococcus</taxon>
    </lineage>
</organism>
<dbReference type="OrthoDB" id="9890094at2"/>
<feature type="compositionally biased region" description="Acidic residues" evidence="1">
    <location>
        <begin position="203"/>
        <end position="216"/>
    </location>
</feature>
<evidence type="ECO:0000256" key="1">
    <source>
        <dbReference type="SAM" id="MobiDB-lite"/>
    </source>
</evidence>
<evidence type="ECO:0000313" key="3">
    <source>
        <dbReference type="Proteomes" id="UP000217343"/>
    </source>
</evidence>
<dbReference type="RefSeq" id="WP_095957617.1">
    <property type="nucleotide sequence ID" value="NZ_CP022203.1"/>
</dbReference>
<dbReference type="Proteomes" id="UP000217343">
    <property type="component" value="Chromosome"/>
</dbReference>
<proteinExistence type="predicted"/>
<dbReference type="AlphaFoldDB" id="A0A250JRH1"/>
<feature type="region of interest" description="Disordered" evidence="1">
    <location>
        <begin position="184"/>
        <end position="216"/>
    </location>
</feature>
<reference evidence="2 3" key="1">
    <citation type="submission" date="2017-06" db="EMBL/GenBank/DDBJ databases">
        <title>Sequencing and comparative analysis of myxobacterial genomes.</title>
        <authorList>
            <person name="Rupp O."/>
            <person name="Goesmann A."/>
            <person name="Sogaard-Andersen L."/>
        </authorList>
    </citation>
    <scope>NUCLEOTIDE SEQUENCE [LARGE SCALE GENOMIC DNA]</scope>
    <source>
        <strain evidence="2 3">DSM 14697</strain>
    </source>
</reference>
<dbReference type="KEGG" id="mmas:MYMAC_001569"/>
<feature type="compositionally biased region" description="Acidic residues" evidence="1">
    <location>
        <begin position="184"/>
        <end position="196"/>
    </location>
</feature>